<organism evidence="1 2">
    <name type="scientific">Gordonia phage Phendrix</name>
    <dbReference type="NCBI Taxonomy" id="2593335"/>
    <lineage>
        <taxon>Viruses</taxon>
        <taxon>Duplodnaviria</taxon>
        <taxon>Heunggongvirae</taxon>
        <taxon>Uroviricota</taxon>
        <taxon>Caudoviricetes</taxon>
        <taxon>Godonkavirus</taxon>
        <taxon>Godonkavirus phendrix</taxon>
    </lineage>
</organism>
<accession>A0A514U177</accession>
<proteinExistence type="predicted"/>
<name>A0A514U177_9CAUD</name>
<evidence type="ECO:0000313" key="2">
    <source>
        <dbReference type="Proteomes" id="UP000319596"/>
    </source>
</evidence>
<sequence length="198" mass="22267">MLCYLENRVHMSKAYNPDVLVEYSDLGDDGSDLESKQWTFNDGSRTVKFNGVRLSSVSSEREGRPRWTEIEAYRTDGGYYVLHRIGVSAIVHSINCDQIAGKQLPGAPDVKPEEIRVEDRQPCPFCRPDVRQSLAEDPASLRIEVDRHWIAVCATAAEAVESLHTRRNDTKMLSFLAQTLIRNAGEHDAEMASESSKL</sequence>
<dbReference type="Proteomes" id="UP000319596">
    <property type="component" value="Segment"/>
</dbReference>
<evidence type="ECO:0000313" key="1">
    <source>
        <dbReference type="EMBL" id="QDK02701.1"/>
    </source>
</evidence>
<dbReference type="GeneID" id="77924745"/>
<reference evidence="1 2" key="1">
    <citation type="submission" date="2019-06" db="EMBL/GenBank/DDBJ databases">
        <authorList>
            <person name="Burns M.A."/>
            <person name="Hill G.C."/>
            <person name="Wesley B.E."/>
            <person name="Womack T.V."/>
            <person name="Krukonis G.P."/>
            <person name="Delesalle V.A."/>
            <person name="Garlena R.A."/>
            <person name="Russell D.A."/>
            <person name="Pope W.H."/>
            <person name="Jacobs-Sera D."/>
            <person name="Hatfull G.F."/>
        </authorList>
    </citation>
    <scope>NUCLEOTIDE SEQUENCE [LARGE SCALE GENOMIC DNA]</scope>
</reference>
<gene>
    <name evidence="1" type="primary">185</name>
    <name evidence="1" type="ORF">SEA_PHENDRIX_185</name>
</gene>
<dbReference type="KEGG" id="vg:77924745"/>
<dbReference type="EMBL" id="MN096369">
    <property type="protein sequence ID" value="QDK02701.1"/>
    <property type="molecule type" value="Genomic_DNA"/>
</dbReference>
<protein>
    <submittedName>
        <fullName evidence="1">Uncharacterized protein</fullName>
    </submittedName>
</protein>
<dbReference type="RefSeq" id="YP_010649199.1">
    <property type="nucleotide sequence ID" value="NC_070764.1"/>
</dbReference>
<keyword evidence="2" id="KW-1185">Reference proteome</keyword>